<dbReference type="RefSeq" id="XP_032826410.1">
    <property type="nucleotide sequence ID" value="XM_032970519.1"/>
</dbReference>
<dbReference type="Gene3D" id="2.110.10.10">
    <property type="entry name" value="Hemopexin-like domain"/>
    <property type="match status" value="1"/>
</dbReference>
<reference evidence="2" key="1">
    <citation type="submission" date="2025-08" db="UniProtKB">
        <authorList>
            <consortium name="RefSeq"/>
        </authorList>
    </citation>
    <scope>IDENTIFICATION</scope>
    <source>
        <tissue evidence="2">Sperm</tissue>
    </source>
</reference>
<protein>
    <submittedName>
        <fullName evidence="2">Matrix metallopeptidase-21-like</fullName>
    </submittedName>
</protein>
<dbReference type="InterPro" id="IPR036375">
    <property type="entry name" value="Hemopexin-like_dom_sf"/>
</dbReference>
<evidence type="ECO:0000313" key="2">
    <source>
        <dbReference type="RefSeq" id="XP_032826410.1"/>
    </source>
</evidence>
<dbReference type="AlphaFoldDB" id="A0AAJ7U0H5"/>
<dbReference type="KEGG" id="pmrn:116951697"/>
<accession>A0AAJ7U0H5</accession>
<gene>
    <name evidence="2" type="primary">LOC116951697</name>
</gene>
<sequence length="134" mass="14268">PPTPLASHRPQVTVFNVRLGRVSPGPPRPLRSVFPALLGPGGDHPGGGLDAAYYSYAHGALFLLKGPHAWRVLTDAERRAWASGGPQGSTITMKEAMKEAMKMKVTLPPRNALLPRQPTAQIWRDICDAGAAGA</sequence>
<feature type="non-terminal residue" evidence="2">
    <location>
        <position position="1"/>
    </location>
</feature>
<name>A0AAJ7U0H5_PETMA</name>
<evidence type="ECO:0000313" key="1">
    <source>
        <dbReference type="Proteomes" id="UP001318040"/>
    </source>
</evidence>
<organism evidence="1 2">
    <name type="scientific">Petromyzon marinus</name>
    <name type="common">Sea lamprey</name>
    <dbReference type="NCBI Taxonomy" id="7757"/>
    <lineage>
        <taxon>Eukaryota</taxon>
        <taxon>Metazoa</taxon>
        <taxon>Chordata</taxon>
        <taxon>Craniata</taxon>
        <taxon>Vertebrata</taxon>
        <taxon>Cyclostomata</taxon>
        <taxon>Hyperoartia</taxon>
        <taxon>Petromyzontiformes</taxon>
        <taxon>Petromyzontidae</taxon>
        <taxon>Petromyzon</taxon>
    </lineage>
</organism>
<keyword evidence="1" id="KW-1185">Reference proteome</keyword>
<dbReference type="SUPFAM" id="SSF50923">
    <property type="entry name" value="Hemopexin-like domain"/>
    <property type="match status" value="1"/>
</dbReference>
<dbReference type="Proteomes" id="UP001318040">
    <property type="component" value="Chromosome 43"/>
</dbReference>
<proteinExistence type="predicted"/>